<dbReference type="InterPro" id="IPR001650">
    <property type="entry name" value="Helicase_C-like"/>
</dbReference>
<dbReference type="InterPro" id="IPR050474">
    <property type="entry name" value="Hel308_SKI2-like"/>
</dbReference>
<dbReference type="InterPro" id="IPR011545">
    <property type="entry name" value="DEAD/DEAH_box_helicase_dom"/>
</dbReference>
<dbReference type="Gene3D" id="1.10.3380.10">
    <property type="entry name" value="Sec63 N-terminal domain-like domain"/>
    <property type="match status" value="1"/>
</dbReference>
<dbReference type="Pfam" id="PF00271">
    <property type="entry name" value="Helicase_C"/>
    <property type="match status" value="1"/>
</dbReference>
<evidence type="ECO:0000259" key="5">
    <source>
        <dbReference type="PROSITE" id="PS51192"/>
    </source>
</evidence>
<dbReference type="Gene3D" id="1.10.10.10">
    <property type="entry name" value="Winged helix-like DNA-binding domain superfamily/Winged helix DNA-binding domain"/>
    <property type="match status" value="1"/>
</dbReference>
<dbReference type="RefSeq" id="XP_067544219.1">
    <property type="nucleotide sequence ID" value="XM_067688122.1"/>
</dbReference>
<proteinExistence type="predicted"/>
<dbReference type="AlphaFoldDB" id="A0A177EDI2"/>
<protein>
    <recommendedName>
        <fullName evidence="9">Activating signal cointegrator complex subunit 3</fullName>
    </recommendedName>
</protein>
<gene>
    <name evidence="7" type="ORF">NEDG_00704</name>
</gene>
<dbReference type="PROSITE" id="PS51194">
    <property type="entry name" value="HELICASE_CTER"/>
    <property type="match status" value="1"/>
</dbReference>
<evidence type="ECO:0000259" key="6">
    <source>
        <dbReference type="PROSITE" id="PS51194"/>
    </source>
</evidence>
<organism evidence="7 8">
    <name type="scientific">Nematocida displodere</name>
    <dbReference type="NCBI Taxonomy" id="1805483"/>
    <lineage>
        <taxon>Eukaryota</taxon>
        <taxon>Fungi</taxon>
        <taxon>Fungi incertae sedis</taxon>
        <taxon>Microsporidia</taxon>
        <taxon>Nematocida</taxon>
    </lineage>
</organism>
<dbReference type="Pfam" id="PF00270">
    <property type="entry name" value="DEAD"/>
    <property type="match status" value="1"/>
</dbReference>
<accession>A0A177EDI2</accession>
<dbReference type="PROSITE" id="PS51192">
    <property type="entry name" value="HELICASE_ATP_BIND_1"/>
    <property type="match status" value="1"/>
</dbReference>
<dbReference type="PANTHER" id="PTHR47961:SF6">
    <property type="entry name" value="DNA-DIRECTED DNA POLYMERASE"/>
    <property type="match status" value="1"/>
</dbReference>
<name>A0A177EDI2_9MICR</name>
<dbReference type="SMART" id="SM00487">
    <property type="entry name" value="DEXDc"/>
    <property type="match status" value="1"/>
</dbReference>
<evidence type="ECO:0000256" key="2">
    <source>
        <dbReference type="ARBA" id="ARBA00022801"/>
    </source>
</evidence>
<keyword evidence="2" id="KW-0378">Hydrolase</keyword>
<dbReference type="SMART" id="SM00382">
    <property type="entry name" value="AAA"/>
    <property type="match status" value="1"/>
</dbReference>
<keyword evidence="1" id="KW-0547">Nucleotide-binding</keyword>
<dbReference type="CDD" id="cd18795">
    <property type="entry name" value="SF2_C_Ski2"/>
    <property type="match status" value="1"/>
</dbReference>
<dbReference type="FunFam" id="3.40.50.300:FF:003287">
    <property type="entry name" value="U5 small nuclear ribonucleoprotein 200 kDa helicase"/>
    <property type="match status" value="1"/>
</dbReference>
<dbReference type="SMART" id="SM00490">
    <property type="entry name" value="HELICc"/>
    <property type="match status" value="1"/>
</dbReference>
<dbReference type="SUPFAM" id="SSF52540">
    <property type="entry name" value="P-loop containing nucleoside triphosphate hydrolases"/>
    <property type="match status" value="1"/>
</dbReference>
<dbReference type="EMBL" id="LTDL01000040">
    <property type="protein sequence ID" value="OAG29571.1"/>
    <property type="molecule type" value="Genomic_DNA"/>
</dbReference>
<dbReference type="InterPro" id="IPR003593">
    <property type="entry name" value="AAA+_ATPase"/>
</dbReference>
<dbReference type="InterPro" id="IPR014001">
    <property type="entry name" value="Helicase_ATP-bd"/>
</dbReference>
<dbReference type="Proteomes" id="UP000185944">
    <property type="component" value="Unassembled WGS sequence"/>
</dbReference>
<dbReference type="VEuPathDB" id="MicrosporidiaDB:NEDG_00704"/>
<keyword evidence="4" id="KW-0067">ATP-binding</keyword>
<evidence type="ECO:0000256" key="1">
    <source>
        <dbReference type="ARBA" id="ARBA00022741"/>
    </source>
</evidence>
<dbReference type="GeneID" id="93647054"/>
<sequence>MEDISARLSKKLDVTNEESKTMIKTALKSTNPEEELFDLFGEDGVDDVIAILAQSAQSACKPPSTKPCLISIEASIDQILAPKLLRYSTELYDEYVLEGAACDKEVVLVPTTAVSEAFRGVFKEYSYFNKVQSLVFKSIYESSENVLVSAPTGAGKTDVALLAMVRHLETSPGTKIVYIAPMKALAGEVTQKLVKKLPVLVREHTGDTELTREEVRETAVLVCTPEKFDISTRKISSALLQQVGLVILDEVHILNDSRGPVIEGLVARLKVTTASLQRRTRMLGISATLPNARDVADFLQVPPAHLHLFSREYRPVPLTCSVIGTRKAVDIAAKEGLKRADTKEKMLWVLQMKIDALMEAGHQAIIFVHTRGDTLALASYLSESFVPDLAPESLPGPELPEALRDIYARGVFIHHAGLPRGVRDLGERAFRDRRLRVLVSTSTLAWGVNLPARAVIIFGTQYYSPETGRHEDVSPLDVQQMFGRAGRPQYDTEAQGILITSHKSLQKYVRMLRAEDPIESSLLKTLPERVCAEIYLKNIRSYHEGIAWVKSTFLWQRMGKAPERYGTIYQEKEFAVNDYIHLTFSRLQALDLITPEIRTTDLGRVISHYFLTEKTLLAWNALLLEENDRVLSFLADAEEFASLAIRAEDRAGLGLKNTDTEIDREVKIKILLDKHIQGKTARGHSLSIDQRYIVDNASRLLQGLSEYFEYKQRYPLAYRASFVKKQLARTTQRYGLLMMDVALSNKPNALLFSGFFTGTVYLRSRGAVVDISRIFSTKEYYLPTASKVAVSVTAIDKSMVFSGRVEILPVRRFAEDELWLVDEYTQQIAGYIVESAQAPPVVKAIEFKCPDQVAVVPLPSIAKEEQRAYTHLSVYEEIKRVWSASRERVAVVVPYVEDQAVLETKIRTLSLGEGLSFEPNPSQPTSSNGITTLAAQTILPWSICVSEVRGIRVLGALRDRAVGTYIFAGFSKHGVLYPRTLLQTLTKSKVVIYASPNESQYIRQYYL</sequence>
<dbReference type="SUPFAM" id="SSF158702">
    <property type="entry name" value="Sec63 N-terminal domain-like"/>
    <property type="match status" value="1"/>
</dbReference>
<keyword evidence="8" id="KW-1185">Reference proteome</keyword>
<dbReference type="InterPro" id="IPR004179">
    <property type="entry name" value="Sec63-dom"/>
</dbReference>
<dbReference type="SMART" id="SM00973">
    <property type="entry name" value="Sec63"/>
    <property type="match status" value="1"/>
</dbReference>
<dbReference type="Pfam" id="PF02889">
    <property type="entry name" value="Sec63"/>
    <property type="match status" value="1"/>
</dbReference>
<evidence type="ECO:0000256" key="4">
    <source>
        <dbReference type="ARBA" id="ARBA00022840"/>
    </source>
</evidence>
<feature type="domain" description="Helicase ATP-binding" evidence="5">
    <location>
        <begin position="137"/>
        <end position="307"/>
    </location>
</feature>
<keyword evidence="3" id="KW-0347">Helicase</keyword>
<dbReference type="GO" id="GO:0003676">
    <property type="term" value="F:nucleic acid binding"/>
    <property type="evidence" value="ECO:0007669"/>
    <property type="project" value="InterPro"/>
</dbReference>
<comment type="caution">
    <text evidence="7">The sequence shown here is derived from an EMBL/GenBank/DDBJ whole genome shotgun (WGS) entry which is preliminary data.</text>
</comment>
<dbReference type="GO" id="GO:0004386">
    <property type="term" value="F:helicase activity"/>
    <property type="evidence" value="ECO:0007669"/>
    <property type="project" value="UniProtKB-KW"/>
</dbReference>
<dbReference type="InterPro" id="IPR027417">
    <property type="entry name" value="P-loop_NTPase"/>
</dbReference>
<dbReference type="InterPro" id="IPR036388">
    <property type="entry name" value="WH-like_DNA-bd_sf"/>
</dbReference>
<dbReference type="PANTHER" id="PTHR47961">
    <property type="entry name" value="DNA POLYMERASE THETA, PUTATIVE (AFU_ORTHOLOGUE AFUA_1G05260)-RELATED"/>
    <property type="match status" value="1"/>
</dbReference>
<feature type="domain" description="Helicase C-terminal" evidence="6">
    <location>
        <begin position="353"/>
        <end position="547"/>
    </location>
</feature>
<dbReference type="OrthoDB" id="5575at2759"/>
<evidence type="ECO:0008006" key="9">
    <source>
        <dbReference type="Google" id="ProtNLM"/>
    </source>
</evidence>
<reference evidence="7 8" key="1">
    <citation type="submission" date="2016-02" db="EMBL/GenBank/DDBJ databases">
        <title>Discovery of a natural microsporidian pathogen with a broad tissue tropism in Caenorhabditis elegans.</title>
        <authorList>
            <person name="Luallen R.J."/>
            <person name="Reinke A.W."/>
            <person name="Tong L."/>
            <person name="Botts M.R."/>
            <person name="Felix M.-A."/>
            <person name="Troemel E.R."/>
        </authorList>
    </citation>
    <scope>NUCLEOTIDE SEQUENCE [LARGE SCALE GENOMIC DNA]</scope>
    <source>
        <strain evidence="7 8">JUm2807</strain>
    </source>
</reference>
<dbReference type="STRING" id="1805483.A0A177EDI2"/>
<evidence type="ECO:0000313" key="7">
    <source>
        <dbReference type="EMBL" id="OAG29571.1"/>
    </source>
</evidence>
<dbReference type="GO" id="GO:0016787">
    <property type="term" value="F:hydrolase activity"/>
    <property type="evidence" value="ECO:0007669"/>
    <property type="project" value="UniProtKB-KW"/>
</dbReference>
<dbReference type="GO" id="GO:0005524">
    <property type="term" value="F:ATP binding"/>
    <property type="evidence" value="ECO:0007669"/>
    <property type="project" value="UniProtKB-KW"/>
</dbReference>
<dbReference type="Gene3D" id="3.40.50.300">
    <property type="entry name" value="P-loop containing nucleotide triphosphate hydrolases"/>
    <property type="match status" value="2"/>
</dbReference>
<evidence type="ECO:0000313" key="8">
    <source>
        <dbReference type="Proteomes" id="UP000185944"/>
    </source>
</evidence>
<evidence type="ECO:0000256" key="3">
    <source>
        <dbReference type="ARBA" id="ARBA00022806"/>
    </source>
</evidence>